<gene>
    <name evidence="8" type="primary">recD</name>
    <name evidence="3" type="synonym">recD2</name>
    <name evidence="8" type="ORF">GKIL_3391</name>
</gene>
<dbReference type="AlphaFoldDB" id="U5QKX1"/>
<sequence length="744" mass="82547">MEDMGLAMQRTIDGLAEPERHETLAGVVERVTFHNAQNGYTIARVAVRGHSDLVTVAGNFAQLQPGQTMQFWGFWKDHPQYGPQFQAHRHEETRPATLAGLEKYLGSGLIRGVGPVTARRIVAHFGLQTLDIIETACGRLIEVPGVGAHRVRLIQAAWEEQKAIKDVMLFLQSHQVNTQHAVKIYKTYGDEAIERVQSNPYQLAQDIWGIGFRTADQIAQNLGIAADSDERLRAGLLFALITATEEGHCYLPLAEMLQQAIALLRLEEQEDALTPRLVEIARSLVREGAIKAERLEDGTGEAQIACFQPSLYQCEVGLVRRLQNWPMPSGIDLPRVESWIERYMQHHDLRLSDEQRRAIVLAAQQPVTVLTGGPGTGKTLSTRAITALWRAMGKRVLLASPTGRAAQRLAEVTGHEAKTIHRLLEFDPATMGFKRNADNPLPADAFVIDEASMIDVVLAHNLFKAIPEQAQVLLVGDQDQLPSVGPGNVLGDLVRSPQIPTARLTQVFRQAAASRIITNAHRINSGQMPDLEGAGTDCLFIEATEPAQVVECIREFVTCELPRLGFQPLTDAQVLCPMNRGTVGANHLNTVLQQALNPPLPTTQQFDRGRRLFRVGDRVIQLRNNYDLGVFNGDLGTIAGIDFENQKLQVQFFERTVPYDFADINELSLAYAISIHRSQGSEYPVGILPMHTQHFPMLSRNLLYTGLTRARKLAVLVGTRKAIAIAVREVKAMQRYTRLAERLG</sequence>
<dbReference type="GO" id="GO:0005524">
    <property type="term" value="F:ATP binding"/>
    <property type="evidence" value="ECO:0007669"/>
    <property type="project" value="UniProtKB-UniRule"/>
</dbReference>
<reference evidence="8 9" key="1">
    <citation type="journal article" date="2013" name="PLoS ONE">
        <title>Cultivation and Complete Genome Sequencing of Gloeobacter kilaueensis sp. nov., from a Lava Cave in Kilauea Caldera, Hawai'i.</title>
        <authorList>
            <person name="Saw J.H."/>
            <person name="Schatz M."/>
            <person name="Brown M.V."/>
            <person name="Kunkel D.D."/>
            <person name="Foster J.S."/>
            <person name="Shick H."/>
            <person name="Christensen S."/>
            <person name="Hou S."/>
            <person name="Wan X."/>
            <person name="Donachie S.P."/>
        </authorList>
    </citation>
    <scope>NUCLEOTIDE SEQUENCE [LARGE SCALE GENOMIC DNA]</scope>
    <source>
        <strain evidence="9">JS</strain>
    </source>
</reference>
<dbReference type="eggNOG" id="COG0507">
    <property type="taxonomic scope" value="Bacteria"/>
</dbReference>
<dbReference type="EC" id="5.6.2.3" evidence="3"/>
<evidence type="ECO:0000259" key="6">
    <source>
        <dbReference type="Pfam" id="PF18335"/>
    </source>
</evidence>
<dbReference type="GO" id="GO:0043139">
    <property type="term" value="F:5'-3' DNA helicase activity"/>
    <property type="evidence" value="ECO:0007669"/>
    <property type="project" value="UniProtKB-UniRule"/>
</dbReference>
<dbReference type="Proteomes" id="UP000017396">
    <property type="component" value="Chromosome"/>
</dbReference>
<dbReference type="CDD" id="cd17933">
    <property type="entry name" value="DEXSc_RecD-like"/>
    <property type="match status" value="1"/>
</dbReference>
<dbReference type="Pfam" id="PF14520">
    <property type="entry name" value="HHH_5"/>
    <property type="match status" value="1"/>
</dbReference>
<dbReference type="SUPFAM" id="SSF47781">
    <property type="entry name" value="RuvA domain 2-like"/>
    <property type="match status" value="1"/>
</dbReference>
<dbReference type="Gene3D" id="3.40.50.300">
    <property type="entry name" value="P-loop containing nucleotide triphosphate hydrolases"/>
    <property type="match status" value="2"/>
</dbReference>
<dbReference type="InterPro" id="IPR027417">
    <property type="entry name" value="P-loop_NTPase"/>
</dbReference>
<keyword evidence="3" id="KW-0413">Isomerase</keyword>
<dbReference type="GO" id="GO:0016887">
    <property type="term" value="F:ATP hydrolysis activity"/>
    <property type="evidence" value="ECO:0007669"/>
    <property type="project" value="RHEA"/>
</dbReference>
<dbReference type="GO" id="GO:0009338">
    <property type="term" value="C:exodeoxyribonuclease V complex"/>
    <property type="evidence" value="ECO:0007669"/>
    <property type="project" value="TreeGrafter"/>
</dbReference>
<keyword evidence="3 8" id="KW-0347">Helicase</keyword>
<dbReference type="RefSeq" id="WP_023174927.1">
    <property type="nucleotide sequence ID" value="NC_022600.1"/>
</dbReference>
<dbReference type="CDD" id="cd18809">
    <property type="entry name" value="SF1_C_RecD"/>
    <property type="match status" value="1"/>
</dbReference>
<evidence type="ECO:0000259" key="5">
    <source>
        <dbReference type="Pfam" id="PF14490"/>
    </source>
</evidence>
<dbReference type="PANTHER" id="PTHR43788">
    <property type="entry name" value="DNA2/NAM7 HELICASE FAMILY MEMBER"/>
    <property type="match status" value="1"/>
</dbReference>
<evidence type="ECO:0000256" key="1">
    <source>
        <dbReference type="ARBA" id="ARBA00022741"/>
    </source>
</evidence>
<feature type="binding site" evidence="3">
    <location>
        <begin position="375"/>
        <end position="379"/>
    </location>
    <ligand>
        <name>ATP</name>
        <dbReference type="ChEBI" id="CHEBI:30616"/>
    </ligand>
</feature>
<keyword evidence="9" id="KW-1185">Reference proteome</keyword>
<organism evidence="8 9">
    <name type="scientific">Gloeobacter kilaueensis (strain ATCC BAA-2537 / CCAP 1431/1 / ULC 316 / JS1)</name>
    <dbReference type="NCBI Taxonomy" id="1183438"/>
    <lineage>
        <taxon>Bacteria</taxon>
        <taxon>Bacillati</taxon>
        <taxon>Cyanobacteriota</taxon>
        <taxon>Cyanophyceae</taxon>
        <taxon>Gloeobacterales</taxon>
        <taxon>Gloeobacteraceae</taxon>
        <taxon>Gloeobacter</taxon>
    </lineage>
</organism>
<dbReference type="InterPro" id="IPR010994">
    <property type="entry name" value="RuvA_2-like"/>
</dbReference>
<keyword evidence="2 3" id="KW-0067">ATP-binding</keyword>
<evidence type="ECO:0000313" key="9">
    <source>
        <dbReference type="Proteomes" id="UP000017396"/>
    </source>
</evidence>
<feature type="domain" description="ATP-dependent RecD2 DNA helicase SH3" evidence="6">
    <location>
        <begin position="588"/>
        <end position="652"/>
    </location>
</feature>
<dbReference type="InterPro" id="IPR041451">
    <property type="entry name" value="RecD2_SH13"/>
</dbReference>
<dbReference type="Pfam" id="PF13245">
    <property type="entry name" value="AAA_19"/>
    <property type="match status" value="1"/>
</dbReference>
<dbReference type="SUPFAM" id="SSF52540">
    <property type="entry name" value="P-loop containing nucleoside triphosphate hydrolases"/>
    <property type="match status" value="2"/>
</dbReference>
<name>U5QKX1_GLOK1</name>
<evidence type="ECO:0000259" key="4">
    <source>
        <dbReference type="Pfam" id="PF13538"/>
    </source>
</evidence>
<dbReference type="GO" id="GO:0006310">
    <property type="term" value="P:DNA recombination"/>
    <property type="evidence" value="ECO:0007669"/>
    <property type="project" value="InterPro"/>
</dbReference>
<feature type="domain" description="UvrD-like helicase C-terminal" evidence="4">
    <location>
        <begin position="669"/>
        <end position="717"/>
    </location>
</feature>
<dbReference type="InterPro" id="IPR029493">
    <property type="entry name" value="RecD2-like_HHH"/>
</dbReference>
<dbReference type="Gene3D" id="1.10.150.20">
    <property type="entry name" value="5' to 3' exonuclease, C-terminal subdomain"/>
    <property type="match status" value="1"/>
</dbReference>
<dbReference type="GO" id="GO:0017116">
    <property type="term" value="F:single-stranded DNA helicase activity"/>
    <property type="evidence" value="ECO:0007669"/>
    <property type="project" value="TreeGrafter"/>
</dbReference>
<evidence type="ECO:0000256" key="2">
    <source>
        <dbReference type="ARBA" id="ARBA00022840"/>
    </source>
</evidence>
<evidence type="ECO:0000313" key="8">
    <source>
        <dbReference type="EMBL" id="AGY59637.1"/>
    </source>
</evidence>
<dbReference type="EMBL" id="CP003587">
    <property type="protein sequence ID" value="AGY59637.1"/>
    <property type="molecule type" value="Genomic_DNA"/>
</dbReference>
<dbReference type="Pfam" id="PF23139">
    <property type="entry name" value="OB_YrrC"/>
    <property type="match status" value="1"/>
</dbReference>
<dbReference type="KEGG" id="glj:GKIL_3391"/>
<keyword evidence="3 8" id="KW-0378">Hydrolase</keyword>
<dbReference type="Gene3D" id="2.30.30.940">
    <property type="match status" value="1"/>
</dbReference>
<dbReference type="Pfam" id="PF14490">
    <property type="entry name" value="HHH_RecD2"/>
    <property type="match status" value="1"/>
</dbReference>
<comment type="similarity">
    <text evidence="3">Belongs to the RecD family. RecD2 subfamily.</text>
</comment>
<evidence type="ECO:0000259" key="7">
    <source>
        <dbReference type="Pfam" id="PF23139"/>
    </source>
</evidence>
<dbReference type="STRING" id="1183438.GKIL_3391"/>
<dbReference type="InterPro" id="IPR027785">
    <property type="entry name" value="UvrD-like_helicase_C"/>
</dbReference>
<protein>
    <recommendedName>
        <fullName evidence="3">ATP-dependent RecD2 DNA helicase</fullName>
        <ecNumber evidence="3">5.6.2.3</ecNumber>
    </recommendedName>
    <alternativeName>
        <fullName evidence="3">DNA 5'-3' helicase subunit RecD2</fullName>
    </alternativeName>
</protein>
<dbReference type="InterPro" id="IPR006345">
    <property type="entry name" value="RecD2"/>
</dbReference>
<dbReference type="NCBIfam" id="TIGR01448">
    <property type="entry name" value="recD_rel"/>
    <property type="match status" value="1"/>
</dbReference>
<comment type="function">
    <text evidence="3">DNA-dependent ATPase and ATP-dependent 5'-3' DNA helicase. Has no activity on blunt DNA or DNA with 3'-overhangs, requires at least 10 bases of 5'-ssDNA for helicase activity.</text>
</comment>
<dbReference type="Pfam" id="PF13538">
    <property type="entry name" value="UvrD_C_2"/>
    <property type="match status" value="1"/>
</dbReference>
<dbReference type="Gene3D" id="1.10.10.2220">
    <property type="match status" value="1"/>
</dbReference>
<keyword evidence="3" id="KW-0238">DNA-binding</keyword>
<proteinExistence type="inferred from homology"/>
<feature type="domain" description="ATP-dependent RecD2 DNA helicase-like helix-hairpin-helix" evidence="5">
    <location>
        <begin position="160"/>
        <end position="250"/>
    </location>
</feature>
<evidence type="ECO:0000256" key="3">
    <source>
        <dbReference type="HAMAP-Rule" id="MF_01488"/>
    </source>
</evidence>
<dbReference type="PATRIC" id="fig|1183438.3.peg.3328"/>
<dbReference type="GO" id="GO:0003677">
    <property type="term" value="F:DNA binding"/>
    <property type="evidence" value="ECO:0007669"/>
    <property type="project" value="UniProtKB-UniRule"/>
</dbReference>
<feature type="domain" description="ATP-dependent RecD2 DNA helicase OB-fold" evidence="7">
    <location>
        <begin position="22"/>
        <end position="95"/>
    </location>
</feature>
<dbReference type="HAMAP" id="MF_01488">
    <property type="entry name" value="RecD2"/>
    <property type="match status" value="1"/>
</dbReference>
<keyword evidence="1 3" id="KW-0547">Nucleotide-binding</keyword>
<comment type="catalytic activity">
    <reaction evidence="3">
        <text>ATP + H2O = ADP + phosphate + H(+)</text>
        <dbReference type="Rhea" id="RHEA:13065"/>
        <dbReference type="ChEBI" id="CHEBI:15377"/>
        <dbReference type="ChEBI" id="CHEBI:15378"/>
        <dbReference type="ChEBI" id="CHEBI:30616"/>
        <dbReference type="ChEBI" id="CHEBI:43474"/>
        <dbReference type="ChEBI" id="CHEBI:456216"/>
        <dbReference type="EC" id="5.6.2.3"/>
    </reaction>
</comment>
<dbReference type="Pfam" id="PF18335">
    <property type="entry name" value="SH3_13"/>
    <property type="match status" value="1"/>
</dbReference>
<dbReference type="InterPro" id="IPR050534">
    <property type="entry name" value="Coronavir_polyprotein_1ab"/>
</dbReference>
<dbReference type="HOGENOM" id="CLU_007524_0_3_3"/>
<dbReference type="PANTHER" id="PTHR43788:SF6">
    <property type="entry name" value="DNA HELICASE B"/>
    <property type="match status" value="1"/>
</dbReference>
<accession>U5QKX1</accession>
<dbReference type="InterPro" id="IPR055446">
    <property type="entry name" value="RecD2_N_OB"/>
</dbReference>